<name>A0A377SXJ5_9NEIS</name>
<evidence type="ECO:0000259" key="1">
    <source>
        <dbReference type="SMART" id="SM00849"/>
    </source>
</evidence>
<reference evidence="2 4" key="1">
    <citation type="submission" date="2018-06" db="EMBL/GenBank/DDBJ databases">
        <authorList>
            <consortium name="Pathogen Informatics"/>
            <person name="Doyle S."/>
        </authorList>
    </citation>
    <scope>NUCLEOTIDE SEQUENCE [LARGE SCALE GENOMIC DNA]</scope>
    <source>
        <strain evidence="2 4">NCTC11159</strain>
    </source>
</reference>
<dbReference type="CDD" id="cd07735">
    <property type="entry name" value="class_II_PDE_MBL-fold"/>
    <property type="match status" value="1"/>
</dbReference>
<dbReference type="GO" id="GO:0047555">
    <property type="term" value="F:3',5'-cyclic-GMP phosphodiesterase activity"/>
    <property type="evidence" value="ECO:0007669"/>
    <property type="project" value="TreeGrafter"/>
</dbReference>
<dbReference type="PANTHER" id="PTHR28283">
    <property type="entry name" value="3',5'-CYCLIC-NUCLEOTIDE PHOSPHODIESTERASE 1"/>
    <property type="match status" value="1"/>
</dbReference>
<sequence length="254" mass="27996">MHLRILGCSGGIGGANRTTSFLLNDSILIDAGTGVGDLSFTALTRIEHIFLTHAHLDHIACLPMLADTILGSRSAPLTVYASEATLGVLKKHIFNWAVWPDFNQIPSREAPFLRYVTLDTGQSCRIEECTITAIPAVHTVPAVGYLLDSGKNSLIFSGDSVCSPAFWDIVNATENLSHLIIETAFSNREYELANAAKHFCPFTLLEQLKHLSRPCQVLVTHLKPADSELTMQEILRDNMSLSISRLEQNQLIHF</sequence>
<dbReference type="GO" id="GO:0006198">
    <property type="term" value="P:cAMP catabolic process"/>
    <property type="evidence" value="ECO:0007669"/>
    <property type="project" value="InterPro"/>
</dbReference>
<dbReference type="AlphaFoldDB" id="A0A377SXJ5"/>
<evidence type="ECO:0000313" key="4">
    <source>
        <dbReference type="Proteomes" id="UP000255108"/>
    </source>
</evidence>
<dbReference type="PRINTS" id="PR00388">
    <property type="entry name" value="PDIESTERASE2"/>
</dbReference>
<dbReference type="InterPro" id="IPR000396">
    <property type="entry name" value="Pdiesterase2"/>
</dbReference>
<gene>
    <name evidence="3" type="ORF">EV682_104350</name>
    <name evidence="2" type="ORF">NCTC11159_04257</name>
</gene>
<evidence type="ECO:0000313" key="5">
    <source>
        <dbReference type="Proteomes" id="UP000295794"/>
    </source>
</evidence>
<dbReference type="InterPro" id="IPR001279">
    <property type="entry name" value="Metallo-B-lactamas"/>
</dbReference>
<organism evidence="2 4">
    <name type="scientific">Iodobacter fluviatilis</name>
    <dbReference type="NCBI Taxonomy" id="537"/>
    <lineage>
        <taxon>Bacteria</taxon>
        <taxon>Pseudomonadati</taxon>
        <taxon>Pseudomonadota</taxon>
        <taxon>Betaproteobacteria</taxon>
        <taxon>Neisseriales</taxon>
        <taxon>Chitinibacteraceae</taxon>
        <taxon>Iodobacter</taxon>
    </lineage>
</organism>
<keyword evidence="5" id="KW-1185">Reference proteome</keyword>
<dbReference type="InterPro" id="IPR036866">
    <property type="entry name" value="RibonucZ/Hydroxyglut_hydro"/>
</dbReference>
<dbReference type="EMBL" id="UGHR01000004">
    <property type="protein sequence ID" value="STR45677.1"/>
    <property type="molecule type" value="Genomic_DNA"/>
</dbReference>
<dbReference type="EMBL" id="SMBT01000004">
    <property type="protein sequence ID" value="TCU88176.1"/>
    <property type="molecule type" value="Genomic_DNA"/>
</dbReference>
<dbReference type="Pfam" id="PF12706">
    <property type="entry name" value="Lactamase_B_2"/>
    <property type="match status" value="1"/>
</dbReference>
<dbReference type="PANTHER" id="PTHR28283:SF1">
    <property type="entry name" value="3',5'-CYCLIC-NUCLEOTIDE PHOSPHODIESTERASE 1"/>
    <property type="match status" value="1"/>
</dbReference>
<feature type="domain" description="Metallo-beta-lactamase" evidence="1">
    <location>
        <begin position="17"/>
        <end position="188"/>
    </location>
</feature>
<accession>A0A377SXJ5</accession>
<dbReference type="Proteomes" id="UP000255108">
    <property type="component" value="Unassembled WGS sequence"/>
</dbReference>
<dbReference type="SMART" id="SM00849">
    <property type="entry name" value="Lactamase_B"/>
    <property type="match status" value="1"/>
</dbReference>
<dbReference type="Proteomes" id="UP000295794">
    <property type="component" value="Unassembled WGS sequence"/>
</dbReference>
<dbReference type="GO" id="GO:0004115">
    <property type="term" value="F:3',5'-cyclic-AMP phosphodiesterase activity"/>
    <property type="evidence" value="ECO:0007669"/>
    <property type="project" value="InterPro"/>
</dbReference>
<dbReference type="GO" id="GO:1902660">
    <property type="term" value="P:negative regulation of glucose mediated signaling pathway"/>
    <property type="evidence" value="ECO:0007669"/>
    <property type="project" value="TreeGrafter"/>
</dbReference>
<evidence type="ECO:0000313" key="2">
    <source>
        <dbReference type="EMBL" id="STR45677.1"/>
    </source>
</evidence>
<dbReference type="SUPFAM" id="SSF56281">
    <property type="entry name" value="Metallo-hydrolase/oxidoreductase"/>
    <property type="match status" value="1"/>
</dbReference>
<protein>
    <submittedName>
        <fullName evidence="3">Ribonuclease BN (tRNA processing enzyme)</fullName>
    </submittedName>
    <submittedName>
        <fullName evidence="2">Ribonuclease Z</fullName>
    </submittedName>
</protein>
<dbReference type="OrthoDB" id="9803916at2"/>
<reference evidence="3 5" key="2">
    <citation type="submission" date="2019-03" db="EMBL/GenBank/DDBJ databases">
        <title>Genomic Encyclopedia of Type Strains, Phase IV (KMG-IV): sequencing the most valuable type-strain genomes for metagenomic binning, comparative biology and taxonomic classification.</title>
        <authorList>
            <person name="Goeker M."/>
        </authorList>
    </citation>
    <scope>NUCLEOTIDE SEQUENCE [LARGE SCALE GENOMIC DNA]</scope>
    <source>
        <strain evidence="3 5">DSM 3764</strain>
    </source>
</reference>
<dbReference type="Gene3D" id="3.60.15.10">
    <property type="entry name" value="Ribonuclease Z/Hydroxyacylglutathione hydrolase-like"/>
    <property type="match status" value="1"/>
</dbReference>
<evidence type="ECO:0000313" key="3">
    <source>
        <dbReference type="EMBL" id="TCU88176.1"/>
    </source>
</evidence>
<proteinExistence type="predicted"/>
<dbReference type="RefSeq" id="WP_115229908.1">
    <property type="nucleotide sequence ID" value="NZ_CAWOLO010000004.1"/>
</dbReference>